<organism evidence="2 3">
    <name type="scientific">Hibiscus syriacus</name>
    <name type="common">Rose of Sharon</name>
    <dbReference type="NCBI Taxonomy" id="106335"/>
    <lineage>
        <taxon>Eukaryota</taxon>
        <taxon>Viridiplantae</taxon>
        <taxon>Streptophyta</taxon>
        <taxon>Embryophyta</taxon>
        <taxon>Tracheophyta</taxon>
        <taxon>Spermatophyta</taxon>
        <taxon>Magnoliopsida</taxon>
        <taxon>eudicotyledons</taxon>
        <taxon>Gunneridae</taxon>
        <taxon>Pentapetalae</taxon>
        <taxon>rosids</taxon>
        <taxon>malvids</taxon>
        <taxon>Malvales</taxon>
        <taxon>Malvaceae</taxon>
        <taxon>Malvoideae</taxon>
        <taxon>Hibiscus</taxon>
    </lineage>
</organism>
<comment type="caution">
    <text evidence="2">The sequence shown here is derived from an EMBL/GenBank/DDBJ whole genome shotgun (WGS) entry which is preliminary data.</text>
</comment>
<gene>
    <name evidence="2" type="ORF">F3Y22_tig00008957pilonHSYRG00155</name>
</gene>
<dbReference type="EMBL" id="VEPZ02000427">
    <property type="protein sequence ID" value="KAE8725366.1"/>
    <property type="molecule type" value="Genomic_DNA"/>
</dbReference>
<keyword evidence="3" id="KW-1185">Reference proteome</keyword>
<name>A0A6A3C9E5_HIBSY</name>
<proteinExistence type="predicted"/>
<feature type="domain" description="Reverse transcriptase zinc-binding" evidence="1">
    <location>
        <begin position="10"/>
        <end position="80"/>
    </location>
</feature>
<evidence type="ECO:0000313" key="2">
    <source>
        <dbReference type="EMBL" id="KAE8725366.1"/>
    </source>
</evidence>
<evidence type="ECO:0000259" key="1">
    <source>
        <dbReference type="Pfam" id="PF13966"/>
    </source>
</evidence>
<dbReference type="InterPro" id="IPR026960">
    <property type="entry name" value="RVT-Znf"/>
</dbReference>
<sequence>MQRLSVAEEIDQPIWKLLSNYQGLPRVKSLLWLICKNRLPSNEERVRRCMALDPGCSICGVAVESISHILQDCLVACKTWVNVIKSELMGEFMQLDMIKNCSIFDPGFFSYERVLHESCRLTTGTVRAMEARREAIIDYRLCVDRSRCWEPPPV</sequence>
<reference evidence="2" key="1">
    <citation type="submission" date="2019-09" db="EMBL/GenBank/DDBJ databases">
        <title>Draft genome information of white flower Hibiscus syriacus.</title>
        <authorList>
            <person name="Kim Y.-M."/>
        </authorList>
    </citation>
    <scope>NUCLEOTIDE SEQUENCE [LARGE SCALE GENOMIC DNA]</scope>
    <source>
        <strain evidence="2">YM2019G1</strain>
    </source>
</reference>
<dbReference type="Proteomes" id="UP000436088">
    <property type="component" value="Unassembled WGS sequence"/>
</dbReference>
<dbReference type="Pfam" id="PF13966">
    <property type="entry name" value="zf-RVT"/>
    <property type="match status" value="1"/>
</dbReference>
<protein>
    <recommendedName>
        <fullName evidence="1">Reverse transcriptase zinc-binding domain-containing protein</fullName>
    </recommendedName>
</protein>
<evidence type="ECO:0000313" key="3">
    <source>
        <dbReference type="Proteomes" id="UP000436088"/>
    </source>
</evidence>
<dbReference type="AlphaFoldDB" id="A0A6A3C9E5"/>
<accession>A0A6A3C9E5</accession>